<keyword evidence="1" id="KW-0472">Membrane</keyword>
<organism evidence="2 3">
    <name type="scientific">Marine Group I thaumarchaeote SCGC AAA799-N04</name>
    <dbReference type="NCBI Taxonomy" id="1502293"/>
    <lineage>
        <taxon>Archaea</taxon>
        <taxon>Nitrososphaerota</taxon>
        <taxon>Marine Group I</taxon>
    </lineage>
</organism>
<keyword evidence="1" id="KW-1133">Transmembrane helix</keyword>
<dbReference type="AlphaFoldDB" id="A0A081RL82"/>
<sequence>MIREKLHWTFWVGIGFLIAGGISWAILLAGEGPPSFVEETITYSYGWVIFGIALIIYSTIRKFLKDKTKIN</sequence>
<accession>A0A081RL82</accession>
<protein>
    <submittedName>
        <fullName evidence="2">Uncharacterized protein</fullName>
    </submittedName>
</protein>
<evidence type="ECO:0000313" key="2">
    <source>
        <dbReference type="EMBL" id="KEQ55955.1"/>
    </source>
</evidence>
<dbReference type="PATRIC" id="fig|1502293.3.peg.1515"/>
<keyword evidence="3" id="KW-1185">Reference proteome</keyword>
<reference evidence="2 3" key="1">
    <citation type="submission" date="2014-06" db="EMBL/GenBank/DDBJ databases">
        <authorList>
            <person name="Ngugi D.K."/>
            <person name="Blom J."/>
            <person name="Alam I."/>
            <person name="Rashid M."/>
            <person name="Ba Alawi W."/>
            <person name="Zhang G."/>
            <person name="Hikmawan T."/>
            <person name="Guan Y."/>
            <person name="Antunes A."/>
            <person name="Siam R."/>
            <person name="ElDorry H."/>
            <person name="Bajic V."/>
            <person name="Stingl U."/>
        </authorList>
    </citation>
    <scope>NUCLEOTIDE SEQUENCE [LARGE SCALE GENOMIC DNA]</scope>
    <source>
        <strain evidence="2">SCGC AAA799-N04</strain>
    </source>
</reference>
<evidence type="ECO:0000256" key="1">
    <source>
        <dbReference type="SAM" id="Phobius"/>
    </source>
</evidence>
<keyword evidence="1" id="KW-0812">Transmembrane</keyword>
<dbReference type="Proteomes" id="UP000028059">
    <property type="component" value="Unassembled WGS sequence"/>
</dbReference>
<evidence type="ECO:0000313" key="3">
    <source>
        <dbReference type="Proteomes" id="UP000028059"/>
    </source>
</evidence>
<proteinExistence type="predicted"/>
<feature type="transmembrane region" description="Helical" evidence="1">
    <location>
        <begin position="7"/>
        <end position="29"/>
    </location>
</feature>
<dbReference type="EMBL" id="JOKN01000043">
    <property type="protein sequence ID" value="KEQ55955.1"/>
    <property type="molecule type" value="Genomic_DNA"/>
</dbReference>
<comment type="caution">
    <text evidence="2">The sequence shown here is derived from an EMBL/GenBank/DDBJ whole genome shotgun (WGS) entry which is preliminary data.</text>
</comment>
<name>A0A081RL82_9ARCH</name>
<gene>
    <name evidence="2" type="ORF">AAA799N04_01635</name>
</gene>
<feature type="transmembrane region" description="Helical" evidence="1">
    <location>
        <begin position="41"/>
        <end position="60"/>
    </location>
</feature>